<sequence>MEVNSKRRRESMQNLEELFKKDDEDVHLLFPNDIKRHRKNKLTHIAIQIKKRFSVDEHLPDNISCQSNPTKLDKESNLHEGRYDLFNEKRIQRISQERTPVIKDQLRYTTILPKVSSVRCIKVDQFEDQLMRTYKKSSNDNQNNEQSPVNRGPNDQHQFQTFEARMSQGDIQRLQAAEVDLSPSKRPPLRKTHSNKLIQDFIQSYKYKLGIKDHAKVDFEISQLNNKVKQWKLKRGKLRPMKIEELGVQDVNLNTQSTSAPTQTSSQNEEKMSALKKKRKLRFLQKVAETQQQDQSFSQQMNQAVKIDLIKIPKFQSHNVSLVSNDSNSRNVSPQKVQSEYPKVIVEDFNQNDQKFFDRLSDEGQLNNHTLTLKQTSVHELDDFQIQIPKMPTQIEKTPQASPLKSNFSIQVRETLNSSNSKPQKNFFPIKQSGSVLQFQKD</sequence>
<accession>A0A078AGQ5</accession>
<organism evidence="2 3">
    <name type="scientific">Stylonychia lemnae</name>
    <name type="common">Ciliate</name>
    <dbReference type="NCBI Taxonomy" id="5949"/>
    <lineage>
        <taxon>Eukaryota</taxon>
        <taxon>Sar</taxon>
        <taxon>Alveolata</taxon>
        <taxon>Ciliophora</taxon>
        <taxon>Intramacronucleata</taxon>
        <taxon>Spirotrichea</taxon>
        <taxon>Stichotrichia</taxon>
        <taxon>Sporadotrichida</taxon>
        <taxon>Oxytrichidae</taxon>
        <taxon>Stylonychinae</taxon>
        <taxon>Stylonychia</taxon>
    </lineage>
</organism>
<name>A0A078AGQ5_STYLE</name>
<dbReference type="Proteomes" id="UP000039865">
    <property type="component" value="Unassembled WGS sequence"/>
</dbReference>
<dbReference type="InParanoid" id="A0A078AGQ5"/>
<protein>
    <submittedName>
        <fullName evidence="2">Uncharacterized protein</fullName>
    </submittedName>
</protein>
<dbReference type="EMBL" id="CCKQ01009249">
    <property type="protein sequence ID" value="CDW80717.1"/>
    <property type="molecule type" value="Genomic_DNA"/>
</dbReference>
<feature type="compositionally biased region" description="Polar residues" evidence="1">
    <location>
        <begin position="139"/>
        <end position="156"/>
    </location>
</feature>
<evidence type="ECO:0000313" key="3">
    <source>
        <dbReference type="Proteomes" id="UP000039865"/>
    </source>
</evidence>
<dbReference type="AlphaFoldDB" id="A0A078AGQ5"/>
<keyword evidence="3" id="KW-1185">Reference proteome</keyword>
<reference evidence="2 3" key="1">
    <citation type="submission" date="2014-06" db="EMBL/GenBank/DDBJ databases">
        <authorList>
            <person name="Swart Estienne"/>
        </authorList>
    </citation>
    <scope>NUCLEOTIDE SEQUENCE [LARGE SCALE GENOMIC DNA]</scope>
    <source>
        <strain evidence="2 3">130c</strain>
    </source>
</reference>
<evidence type="ECO:0000256" key="1">
    <source>
        <dbReference type="SAM" id="MobiDB-lite"/>
    </source>
</evidence>
<feature type="region of interest" description="Disordered" evidence="1">
    <location>
        <begin position="135"/>
        <end position="156"/>
    </location>
</feature>
<proteinExistence type="predicted"/>
<evidence type="ECO:0000313" key="2">
    <source>
        <dbReference type="EMBL" id="CDW80717.1"/>
    </source>
</evidence>
<gene>
    <name evidence="2" type="primary">Contig15366.g16378</name>
    <name evidence="2" type="ORF">STYLEM_9721</name>
</gene>